<dbReference type="Proteomes" id="UP000594262">
    <property type="component" value="Unplaced"/>
</dbReference>
<keyword evidence="2" id="KW-1185">Reference proteome</keyword>
<dbReference type="AlphaFoldDB" id="A0A7M5V827"/>
<reference evidence="1" key="1">
    <citation type="submission" date="2021-01" db="UniProtKB">
        <authorList>
            <consortium name="EnsemblMetazoa"/>
        </authorList>
    </citation>
    <scope>IDENTIFICATION</scope>
</reference>
<name>A0A7M5V827_9CNID</name>
<proteinExistence type="predicted"/>
<sequence>MAQTVKTAKTFIVHIDGTLNTQISSFKTKFLAPLVFAKPIETINQIKMKEEDLQTKLEEKLREFHAVFIVTSENFAKFFNDEMNKGKTHEGILPSPLYENSEVTYDTFKTFFDSEVQKEKPKLFLVYTLDDNGDKLDAHIPKCLDGLKAKGNVIEVSLKKKDKTTKKLIGYDKVCGHVRAFLP</sequence>
<evidence type="ECO:0000313" key="1">
    <source>
        <dbReference type="EnsemblMetazoa" id="CLYHEMP004050.1"/>
    </source>
</evidence>
<accession>A0A7M5V827</accession>
<evidence type="ECO:0000313" key="2">
    <source>
        <dbReference type="Proteomes" id="UP000594262"/>
    </source>
</evidence>
<organism evidence="1 2">
    <name type="scientific">Clytia hemisphaerica</name>
    <dbReference type="NCBI Taxonomy" id="252671"/>
    <lineage>
        <taxon>Eukaryota</taxon>
        <taxon>Metazoa</taxon>
        <taxon>Cnidaria</taxon>
        <taxon>Hydrozoa</taxon>
        <taxon>Hydroidolina</taxon>
        <taxon>Leptothecata</taxon>
        <taxon>Obeliida</taxon>
        <taxon>Clytiidae</taxon>
        <taxon>Clytia</taxon>
    </lineage>
</organism>
<protein>
    <submittedName>
        <fullName evidence="1">Uncharacterized protein</fullName>
    </submittedName>
</protein>
<dbReference type="EnsemblMetazoa" id="CLYHEMT004050.1">
    <property type="protein sequence ID" value="CLYHEMP004050.1"/>
    <property type="gene ID" value="CLYHEMG004050"/>
</dbReference>